<accession>A0A933DRL2</accession>
<dbReference type="InterPro" id="IPR050696">
    <property type="entry name" value="FtsA/MreB"/>
</dbReference>
<dbReference type="NCBIfam" id="TIGR01175">
    <property type="entry name" value="pilM"/>
    <property type="match status" value="1"/>
</dbReference>
<dbReference type="SUPFAM" id="SSF53067">
    <property type="entry name" value="Actin-like ATPase domain"/>
    <property type="match status" value="2"/>
</dbReference>
<evidence type="ECO:0000313" key="2">
    <source>
        <dbReference type="Proteomes" id="UP000704960"/>
    </source>
</evidence>
<dbReference type="InterPro" id="IPR005883">
    <property type="entry name" value="PilM"/>
</dbReference>
<gene>
    <name evidence="1" type="primary">pilM</name>
    <name evidence="1" type="ORF">HY474_02325</name>
</gene>
<dbReference type="EMBL" id="JACQMJ010000008">
    <property type="protein sequence ID" value="MBI4132446.1"/>
    <property type="molecule type" value="Genomic_DNA"/>
</dbReference>
<proteinExistence type="predicted"/>
<protein>
    <submittedName>
        <fullName evidence="1">Type IV pilus assembly protein PilM</fullName>
    </submittedName>
</protein>
<dbReference type="Pfam" id="PF11104">
    <property type="entry name" value="PilM_2"/>
    <property type="match status" value="1"/>
</dbReference>
<dbReference type="PIRSF" id="PIRSF019169">
    <property type="entry name" value="PilM"/>
    <property type="match status" value="1"/>
</dbReference>
<name>A0A933DRL2_9BACT</name>
<comment type="caution">
    <text evidence="1">The sequence shown here is derived from an EMBL/GenBank/DDBJ whole genome shotgun (WGS) entry which is preliminary data.</text>
</comment>
<dbReference type="Proteomes" id="UP000704960">
    <property type="component" value="Unassembled WGS sequence"/>
</dbReference>
<dbReference type="Gene3D" id="3.30.420.40">
    <property type="match status" value="2"/>
</dbReference>
<dbReference type="Gene3D" id="3.30.1490.300">
    <property type="match status" value="1"/>
</dbReference>
<dbReference type="PANTHER" id="PTHR32432">
    <property type="entry name" value="CELL DIVISION PROTEIN FTSA-RELATED"/>
    <property type="match status" value="1"/>
</dbReference>
<sequence>MYKNRLLPPERDILWWKVIDTSFLKKIQFPKFRFNLAIGPASFVGIDIGTDSVKVVQLRKERERAILETYGELKVARYFQQEKGGGGFLARSDEGVVNLLTDVLRESNVTTRRAVFGIPATSSFITVVHLPLLSAEEIKAAVPFEAKKYIPISAAEVTLDWQVLERDEEQKRVAVLLVAVPNEVIAKYRRIAERLGLTLEAMEVESFSLLRSLLGAERGTAALIHWGAAVTTVTVVDRRQIRMNSNFGRGAREITTALSRSLGITLERAEAMKREIGLSEKPEHREIAAIIAPLVDSTLADIERALANYSRTAKRKAEKIVLTGGGASLSGLVDHVARHFGLETVLANPFARTIFPAFLQPVLKDIAPNFSVAVGLALRQIATA</sequence>
<reference evidence="1" key="1">
    <citation type="submission" date="2020-07" db="EMBL/GenBank/DDBJ databases">
        <title>Huge and variable diversity of episymbiotic CPR bacteria and DPANN archaea in groundwater ecosystems.</title>
        <authorList>
            <person name="He C.Y."/>
            <person name="Keren R."/>
            <person name="Whittaker M."/>
            <person name="Farag I.F."/>
            <person name="Doudna J."/>
            <person name="Cate J.H.D."/>
            <person name="Banfield J.F."/>
        </authorList>
    </citation>
    <scope>NUCLEOTIDE SEQUENCE</scope>
    <source>
        <strain evidence="1">NC_groundwater_1226_Ag_S-0.1um_59_124</strain>
    </source>
</reference>
<evidence type="ECO:0000313" key="1">
    <source>
        <dbReference type="EMBL" id="MBI4132446.1"/>
    </source>
</evidence>
<dbReference type="CDD" id="cd24049">
    <property type="entry name" value="ASKHA_NBD_PilM"/>
    <property type="match status" value="1"/>
</dbReference>
<dbReference type="AlphaFoldDB" id="A0A933DRL2"/>
<dbReference type="InterPro" id="IPR043129">
    <property type="entry name" value="ATPase_NBD"/>
</dbReference>
<organism evidence="1 2">
    <name type="scientific">Candidatus Sungiibacteriota bacterium</name>
    <dbReference type="NCBI Taxonomy" id="2750080"/>
    <lineage>
        <taxon>Bacteria</taxon>
        <taxon>Candidatus Sungiibacteriota</taxon>
    </lineage>
</organism>
<dbReference type="PANTHER" id="PTHR32432:SF3">
    <property type="entry name" value="ETHANOLAMINE UTILIZATION PROTEIN EUTJ"/>
    <property type="match status" value="1"/>
</dbReference>